<feature type="transmembrane region" description="Helical" evidence="2">
    <location>
        <begin position="138"/>
        <end position="156"/>
    </location>
</feature>
<feature type="transmembrane region" description="Helical" evidence="2">
    <location>
        <begin position="103"/>
        <end position="126"/>
    </location>
</feature>
<sequence>MSFIFQLAVHGEWQVKPCLMPWMLSPQSDATYSSLVELSFFPRGEDLEKATEEVQSQRDAIFCGLSLGFTAFALLFVYLVGRFRGPATIEKQDDAGQFTRSDVLFAVFQISLVYVYLGSGIFAGLSGRTVNGLPVYEFWLLALCEVLLTNCIHAVVVTPGRVGVANVLEAMLPFGERFELLRDATAVANYIRIGSFWSYLGVAVVLVTNILGNLVILWRRDDLRQLRRAVWPVQVGRSTEASLAPPLPLPLPMQHQVDGDSGEETLPLVLSEPKDSSYYTRCCHLWASMEFECLVKLGTFTSHVKQISSLYQQLPQALASTVVTISVQGTSPALLLCAGLAWLQMSMIEALRPFVLCMLAKRGTPWKNVCKRDVERARCCRLWDPITGYHALREVVMDEGVPTEDREGAAKALGEEIAQAVKQGREVSHEEQREVFDRLVKQDHQSVLKAFAEASAFTDNNWDLTQTPGKAAKWSMLAFLFHHTKGANANYCNITETVFKTELMPRLGTELPLEYLNFNDNALCKTEEGLDLLKQFMAKARNLRHFRLERSIAKEEFISELRAEWAKLHPGSDAQLEIALPKPKQAAQEPPPSKGRAPVWPVARRV</sequence>
<evidence type="ECO:0000313" key="4">
    <source>
        <dbReference type="Proteomes" id="UP000604046"/>
    </source>
</evidence>
<evidence type="ECO:0000256" key="2">
    <source>
        <dbReference type="SAM" id="Phobius"/>
    </source>
</evidence>
<comment type="caution">
    <text evidence="3">The sequence shown here is derived from an EMBL/GenBank/DDBJ whole genome shotgun (WGS) entry which is preliminary data.</text>
</comment>
<dbReference type="OrthoDB" id="409720at2759"/>
<evidence type="ECO:0000313" key="3">
    <source>
        <dbReference type="EMBL" id="CAE7250011.1"/>
    </source>
</evidence>
<protein>
    <submittedName>
        <fullName evidence="3">Uncharacterized protein</fullName>
    </submittedName>
</protein>
<keyword evidence="2" id="KW-1133">Transmembrane helix</keyword>
<dbReference type="EMBL" id="CAJNDS010001158">
    <property type="protein sequence ID" value="CAE7250011.1"/>
    <property type="molecule type" value="Genomic_DNA"/>
</dbReference>
<feature type="transmembrane region" description="Helical" evidence="2">
    <location>
        <begin position="60"/>
        <end position="83"/>
    </location>
</feature>
<feature type="transmembrane region" description="Helical" evidence="2">
    <location>
        <begin position="196"/>
        <end position="218"/>
    </location>
</feature>
<dbReference type="Proteomes" id="UP000604046">
    <property type="component" value="Unassembled WGS sequence"/>
</dbReference>
<proteinExistence type="predicted"/>
<keyword evidence="2" id="KW-0472">Membrane</keyword>
<reference evidence="3" key="1">
    <citation type="submission" date="2021-02" db="EMBL/GenBank/DDBJ databases">
        <authorList>
            <person name="Dougan E. K."/>
            <person name="Rhodes N."/>
            <person name="Thang M."/>
            <person name="Chan C."/>
        </authorList>
    </citation>
    <scope>NUCLEOTIDE SEQUENCE</scope>
</reference>
<name>A0A812LMF4_9DINO</name>
<gene>
    <name evidence="3" type="ORF">SNAT2548_LOCUS12246</name>
</gene>
<feature type="region of interest" description="Disordered" evidence="1">
    <location>
        <begin position="579"/>
        <end position="606"/>
    </location>
</feature>
<organism evidence="3 4">
    <name type="scientific">Symbiodinium natans</name>
    <dbReference type="NCBI Taxonomy" id="878477"/>
    <lineage>
        <taxon>Eukaryota</taxon>
        <taxon>Sar</taxon>
        <taxon>Alveolata</taxon>
        <taxon>Dinophyceae</taxon>
        <taxon>Suessiales</taxon>
        <taxon>Symbiodiniaceae</taxon>
        <taxon>Symbiodinium</taxon>
    </lineage>
</organism>
<accession>A0A812LMF4</accession>
<keyword evidence="2" id="KW-0812">Transmembrane</keyword>
<evidence type="ECO:0000256" key="1">
    <source>
        <dbReference type="SAM" id="MobiDB-lite"/>
    </source>
</evidence>
<dbReference type="AlphaFoldDB" id="A0A812LMF4"/>
<keyword evidence="4" id="KW-1185">Reference proteome</keyword>